<sequence>MQTYSCNLAKDFDEYKQRVKKIDDSIKNASSRDFEESIKRKQAELYQTLQKIFQRYEKKISQIEKAFSRLESDINSLDHKKTRIESLTEENEKLKKSIEYEKEEKERVLLKCNEMQEIMYQKADENDLLNQKILKLNSEIRHLHDLIRDNGAAKPMSADKFGNLGMNHFEENFGIISPPKYTPELNPDTQYTKVLKSLPKNNVNQRLKFINNEIQRVEEELILSIKE</sequence>
<organism evidence="2 3">
    <name type="scientific">Rozella allomycis (strain CSF55)</name>
    <dbReference type="NCBI Taxonomy" id="988480"/>
    <lineage>
        <taxon>Eukaryota</taxon>
        <taxon>Fungi</taxon>
        <taxon>Fungi incertae sedis</taxon>
        <taxon>Cryptomycota</taxon>
        <taxon>Cryptomycota incertae sedis</taxon>
        <taxon>Rozella</taxon>
    </lineage>
</organism>
<accession>A0A075B3D8</accession>
<protein>
    <submittedName>
        <fullName evidence="2">Uncharacterized protein</fullName>
    </submittedName>
</protein>
<feature type="coiled-coil region" evidence="1">
    <location>
        <begin position="12"/>
        <end position="104"/>
    </location>
</feature>
<feature type="coiled-coil region" evidence="1">
    <location>
        <begin position="200"/>
        <end position="227"/>
    </location>
</feature>
<evidence type="ECO:0000313" key="3">
    <source>
        <dbReference type="Proteomes" id="UP000030755"/>
    </source>
</evidence>
<evidence type="ECO:0000256" key="1">
    <source>
        <dbReference type="SAM" id="Coils"/>
    </source>
</evidence>
<keyword evidence="1" id="KW-0175">Coiled coil</keyword>
<proteinExistence type="predicted"/>
<evidence type="ECO:0000313" key="2">
    <source>
        <dbReference type="EMBL" id="EPZ37060.1"/>
    </source>
</evidence>
<reference evidence="2 3" key="1">
    <citation type="journal article" date="2013" name="Curr. Biol.">
        <title>Shared signatures of parasitism and phylogenomics unite Cryptomycota and microsporidia.</title>
        <authorList>
            <person name="James T.Y."/>
            <person name="Pelin A."/>
            <person name="Bonen L."/>
            <person name="Ahrendt S."/>
            <person name="Sain D."/>
            <person name="Corradi N."/>
            <person name="Stajich J.E."/>
        </authorList>
    </citation>
    <scope>NUCLEOTIDE SEQUENCE [LARGE SCALE GENOMIC DNA]</scope>
    <source>
        <strain evidence="2 3">CSF55</strain>
    </source>
</reference>
<dbReference type="Proteomes" id="UP000030755">
    <property type="component" value="Unassembled WGS sequence"/>
</dbReference>
<dbReference type="HOGENOM" id="CLU_1220284_0_0_1"/>
<dbReference type="EMBL" id="KE560360">
    <property type="protein sequence ID" value="EPZ37060.1"/>
    <property type="molecule type" value="Genomic_DNA"/>
</dbReference>
<name>A0A075B3D8_ROZAC</name>
<dbReference type="AlphaFoldDB" id="A0A075B3D8"/>
<gene>
    <name evidence="2" type="ORF">O9G_005605</name>
</gene>
<keyword evidence="3" id="KW-1185">Reference proteome</keyword>